<dbReference type="Pfam" id="PF01590">
    <property type="entry name" value="GAF"/>
    <property type="match status" value="1"/>
</dbReference>
<dbReference type="Proteomes" id="UP000620156">
    <property type="component" value="Unassembled WGS sequence"/>
</dbReference>
<keyword evidence="4" id="KW-1185">Reference proteome</keyword>
<evidence type="ECO:0000256" key="1">
    <source>
        <dbReference type="SAM" id="MobiDB-lite"/>
    </source>
</evidence>
<feature type="domain" description="GAF" evidence="2">
    <location>
        <begin position="99"/>
        <end position="148"/>
    </location>
</feature>
<dbReference type="Gene3D" id="3.30.450.40">
    <property type="match status" value="2"/>
</dbReference>
<name>A0A918BC21_9ACTN</name>
<sequence>MPHPPSDVTRHPGAGPGHGPHGGPLSREEVERRRRTSRLRHVLPVLHEGLLPFTDSGRHVVTVADAEGRVLWREGGAAVLRRADGYGLAVGVDRRGTAVRTWACAGAPITDPRDGRLLGTVDVSGPPAAHHPATLALVGSVAKLAEARLRDLHLASLERLRAVAAPVLARIGERAVAVDENGWTAAVTGMPYTRRVVLPRALSPGRGRLPDLGVCSVEPLPGGWLVRPCAEPPPGSGTARLVLDLTHPHRWTVTASGGACRWTHRIGARHAELLYLLARHRAGHSASALAAALYGDPARTVTVRAEMSRMRRLLGAYLEHRPYRFAEGVEVEILLPEDGPEPFPRAAAPGVHTR</sequence>
<feature type="region of interest" description="Disordered" evidence="1">
    <location>
        <begin position="1"/>
        <end position="36"/>
    </location>
</feature>
<evidence type="ECO:0000259" key="2">
    <source>
        <dbReference type="Pfam" id="PF01590"/>
    </source>
</evidence>
<evidence type="ECO:0000313" key="4">
    <source>
        <dbReference type="Proteomes" id="UP000620156"/>
    </source>
</evidence>
<comment type="caution">
    <text evidence="3">The sequence shown here is derived from an EMBL/GenBank/DDBJ whole genome shotgun (WGS) entry which is preliminary data.</text>
</comment>
<proteinExistence type="predicted"/>
<dbReference type="AlphaFoldDB" id="A0A918BC21"/>
<gene>
    <name evidence="3" type="ORF">GCM10010145_13150</name>
</gene>
<dbReference type="EMBL" id="BMQK01000002">
    <property type="protein sequence ID" value="GGQ45821.1"/>
    <property type="molecule type" value="Genomic_DNA"/>
</dbReference>
<reference evidence="3" key="2">
    <citation type="submission" date="2020-09" db="EMBL/GenBank/DDBJ databases">
        <authorList>
            <person name="Sun Q."/>
            <person name="Ohkuma M."/>
        </authorList>
    </citation>
    <scope>NUCLEOTIDE SEQUENCE</scope>
    <source>
        <strain evidence="3">JCM 3131</strain>
    </source>
</reference>
<reference evidence="3" key="1">
    <citation type="journal article" date="2014" name="Int. J. Syst. Evol. Microbiol.">
        <title>Complete genome sequence of Corynebacterium casei LMG S-19264T (=DSM 44701T), isolated from a smear-ripened cheese.</title>
        <authorList>
            <consortium name="US DOE Joint Genome Institute (JGI-PGF)"/>
            <person name="Walter F."/>
            <person name="Albersmeier A."/>
            <person name="Kalinowski J."/>
            <person name="Ruckert C."/>
        </authorList>
    </citation>
    <scope>NUCLEOTIDE SEQUENCE</scope>
    <source>
        <strain evidence="3">JCM 3131</strain>
    </source>
</reference>
<dbReference type="InterPro" id="IPR029016">
    <property type="entry name" value="GAF-like_dom_sf"/>
</dbReference>
<organism evidence="3 4">
    <name type="scientific">Streptomyces ruber</name>
    <dbReference type="NCBI Taxonomy" id="83378"/>
    <lineage>
        <taxon>Bacteria</taxon>
        <taxon>Bacillati</taxon>
        <taxon>Actinomycetota</taxon>
        <taxon>Actinomycetes</taxon>
        <taxon>Kitasatosporales</taxon>
        <taxon>Streptomycetaceae</taxon>
        <taxon>Streptomyces</taxon>
    </lineage>
</organism>
<dbReference type="InterPro" id="IPR003018">
    <property type="entry name" value="GAF"/>
</dbReference>
<protein>
    <recommendedName>
        <fullName evidence="2">GAF domain-containing protein</fullName>
    </recommendedName>
</protein>
<dbReference type="RefSeq" id="WP_189215704.1">
    <property type="nucleotide sequence ID" value="NZ_BMQK01000002.1"/>
</dbReference>
<evidence type="ECO:0000313" key="3">
    <source>
        <dbReference type="EMBL" id="GGQ45821.1"/>
    </source>
</evidence>
<accession>A0A918BC21</accession>